<sequence length="405" mass="45242">MRCRSVSLSCKGKINHLIRLPQNHTPTALSQLQDLLDSPGLADGTRKAIQREMYAIRRGEKGERQCAFYLDGVIKDHPHRVLIHNLRIEHDGQVAQIDHLLINRRMEFWILESKSFLNGFRISPRGEFEYWSQNRYHAMPSPIEQARRQARILEKLILDEGLAPRRLGVVMKPTIKTAILVDPKTRVIRPDPQQFNTDSVIKADAFLSEYEKRNEQASTVELLGALPKWVKKGTIVDIGRKLLAYHAPLEIDYRAKFGVAEQRAGQRPAKPAAPIAEREDVPPEPKQAGTPEGTPSCPRCGKPMVLRTSKRGQNQGEQFWGCSGYPKCRGIIPVEVIVPAEDAGPVPTEQAIAARPAAESPTDAPVCPKCGESMVLRMSKRGSQKGSRFWGCPGFPKCRGMRSAG</sequence>
<feature type="region of interest" description="Disordered" evidence="1">
    <location>
        <begin position="262"/>
        <end position="301"/>
    </location>
</feature>
<gene>
    <name evidence="3" type="primary">top</name>
</gene>
<proteinExistence type="predicted"/>
<dbReference type="GO" id="GO:0003916">
    <property type="term" value="F:DNA topoisomerase activity"/>
    <property type="evidence" value="ECO:0007669"/>
    <property type="project" value="InterPro"/>
</dbReference>
<dbReference type="Pfam" id="PF08378">
    <property type="entry name" value="NERD"/>
    <property type="match status" value="1"/>
</dbReference>
<reference evidence="3" key="3">
    <citation type="journal article" date="2006" name="Appl. Environ. Microbiol.">
        <title>Degradation of aroclor 1242 dechlorination products in sediments by Burkholderia xenovorans LB400(ohb) and Rhodococcus sp. strain RHA1(fcb).</title>
        <authorList>
            <person name="Rodrigues J.L.M."/>
            <person name="Kachel C.A."/>
            <person name="Aiello M.R."/>
            <person name="Quensen J.F."/>
            <person name="Maltseva O.V."/>
            <person name="Tsoi T.V."/>
            <person name="Tiedje J.M."/>
        </authorList>
    </citation>
    <scope>NUCLEOTIDE SEQUENCE</scope>
    <source>
        <strain evidence="3">142</strain>
    </source>
</reference>
<dbReference type="PROSITE" id="PS50965">
    <property type="entry name" value="NERD"/>
    <property type="match status" value="1"/>
</dbReference>
<dbReference type="Pfam" id="PF01396">
    <property type="entry name" value="Zn_ribbon_Top1"/>
    <property type="match status" value="2"/>
</dbReference>
<dbReference type="InterPro" id="IPR013498">
    <property type="entry name" value="Topo_IA_Znf"/>
</dbReference>
<evidence type="ECO:0000256" key="1">
    <source>
        <dbReference type="SAM" id="MobiDB-lite"/>
    </source>
</evidence>
<feature type="domain" description="NERD" evidence="2">
    <location>
        <begin position="58"/>
        <end position="176"/>
    </location>
</feature>
<dbReference type="GO" id="GO:0006265">
    <property type="term" value="P:DNA topological change"/>
    <property type="evidence" value="ECO:0007669"/>
    <property type="project" value="InterPro"/>
</dbReference>
<evidence type="ECO:0000313" key="3">
    <source>
        <dbReference type="EMBL" id="AAD20003.1"/>
    </source>
</evidence>
<name>Q9Z5W4_PSEAI</name>
<keyword evidence="3" id="KW-0413">Isomerase</keyword>
<dbReference type="EMBL" id="AF121970">
    <property type="protein sequence ID" value="AAD20003.1"/>
    <property type="molecule type" value="Genomic_DNA"/>
</dbReference>
<dbReference type="InterPro" id="IPR011528">
    <property type="entry name" value="NERD"/>
</dbReference>
<evidence type="ECO:0000259" key="2">
    <source>
        <dbReference type="PROSITE" id="PS50965"/>
    </source>
</evidence>
<dbReference type="SUPFAM" id="SSF57783">
    <property type="entry name" value="Zinc beta-ribbon"/>
    <property type="match status" value="2"/>
</dbReference>
<dbReference type="GO" id="GO:0005694">
    <property type="term" value="C:chromosome"/>
    <property type="evidence" value="ECO:0007669"/>
    <property type="project" value="InterPro"/>
</dbReference>
<protein>
    <submittedName>
        <fullName evidence="3">Topoisomerase</fullName>
    </submittedName>
</protein>
<accession>Q9Z5W4</accession>
<reference evidence="3" key="2">
    <citation type="submission" date="1999-01" db="EMBL/GenBank/DDBJ databases">
        <title>Construction and characterization of two recombinant bacteria that grow on ortho- and para-substituted chlorobiphenyls.</title>
        <authorList>
            <person name="Hrywna Y."/>
            <person name="Tsoi T.V."/>
            <person name="Maltseva O.V."/>
            <person name="Quensen III J.F."/>
            <person name="Tiedje J.M."/>
        </authorList>
    </citation>
    <scope>NUCLEOTIDE SEQUENCE</scope>
    <source>
        <strain evidence="3">142</strain>
    </source>
</reference>
<dbReference type="AlphaFoldDB" id="Q9Z5W4"/>
<dbReference type="GO" id="GO:0003677">
    <property type="term" value="F:DNA binding"/>
    <property type="evidence" value="ECO:0007669"/>
    <property type="project" value="InterPro"/>
</dbReference>
<dbReference type="Gene3D" id="3.30.65.10">
    <property type="entry name" value="Bacterial Topoisomerase I, domain 1"/>
    <property type="match status" value="2"/>
</dbReference>
<reference evidence="3" key="1">
    <citation type="journal article" date="1999" name="Appl. Environ. Microbiol.">
        <title>Cloning, expression, and nucleotide sequence of the Pseudomonas aeruginosa 142 ohb genes coding for oxygenolytic ortho dehalogenation of halobenzoates.</title>
        <authorList>
            <person name="Tsoi T.V."/>
            <person name="Plotnikova E.G."/>
            <person name="Cole J.R."/>
            <person name="Guerin W.F."/>
            <person name="Bagdasarian M."/>
            <person name="Tiedje J.M."/>
        </authorList>
    </citation>
    <scope>NUCLEOTIDE SEQUENCE</scope>
    <source>
        <strain evidence="3">142</strain>
    </source>
</reference>
<organism evidence="3">
    <name type="scientific">Pseudomonas aeruginosa</name>
    <dbReference type="NCBI Taxonomy" id="287"/>
    <lineage>
        <taxon>Bacteria</taxon>
        <taxon>Pseudomonadati</taxon>
        <taxon>Pseudomonadota</taxon>
        <taxon>Gammaproteobacteria</taxon>
        <taxon>Pseudomonadales</taxon>
        <taxon>Pseudomonadaceae</taxon>
        <taxon>Pseudomonas</taxon>
    </lineage>
</organism>